<evidence type="ECO:0000256" key="2">
    <source>
        <dbReference type="SAM" id="SignalP"/>
    </source>
</evidence>
<dbReference type="EMBL" id="PDNV01000004">
    <property type="protein sequence ID" value="PLC54672.1"/>
    <property type="molecule type" value="Genomic_DNA"/>
</dbReference>
<name>A0A2N4UI21_9BURK</name>
<proteinExistence type="inferred from homology"/>
<sequence length="327" mass="34476">MTFLKIIVRGLIASAVAVATTGVAFAQQAFPTKPIHLLVAFPPGGSTTVVAQLLGKKMTERLGQPVIVENRPGANGVIASQDLLKAPADGYTLLMVVNTHAINPLMKASLPYNIEKDFAPVSTLYKLELVLVTHPSVKANNIAEFTSLAKKNPTSINFAAGDSGGLTHLAAETFNTEAGIKLQVIPYKGSGPALNDALGGHVQAYFSSPTAVIQHVASGALKALAISGEARSQALPSVPTFAEQGLPEFEAGTWAGILAPAGTPDLIVKKLSQEIGIIMNLPDVKAKLKDFGLDPFVTTPEDFAALINYDTARFKKIIEAADMKRQK</sequence>
<dbReference type="PIRSF" id="PIRSF017082">
    <property type="entry name" value="YflP"/>
    <property type="match status" value="1"/>
</dbReference>
<evidence type="ECO:0008006" key="5">
    <source>
        <dbReference type="Google" id="ProtNLM"/>
    </source>
</evidence>
<feature type="chain" id="PRO_5014904624" description="Tripartite tricarboxylate transporter substrate binding protein" evidence="2">
    <location>
        <begin position="27"/>
        <end position="327"/>
    </location>
</feature>
<evidence type="ECO:0000256" key="1">
    <source>
        <dbReference type="ARBA" id="ARBA00006987"/>
    </source>
</evidence>
<organism evidence="3 4">
    <name type="scientific">Pollutimonas nitritireducens</name>
    <dbReference type="NCBI Taxonomy" id="2045209"/>
    <lineage>
        <taxon>Bacteria</taxon>
        <taxon>Pseudomonadati</taxon>
        <taxon>Pseudomonadota</taxon>
        <taxon>Betaproteobacteria</taxon>
        <taxon>Burkholderiales</taxon>
        <taxon>Alcaligenaceae</taxon>
        <taxon>Pollutimonas</taxon>
    </lineage>
</organism>
<accession>A0A2N4UI21</accession>
<evidence type="ECO:0000313" key="4">
    <source>
        <dbReference type="Proteomes" id="UP000234328"/>
    </source>
</evidence>
<dbReference type="RefSeq" id="WP_102069442.1">
    <property type="nucleotide sequence ID" value="NZ_PDNV01000004.1"/>
</dbReference>
<dbReference type="AlphaFoldDB" id="A0A2N4UI21"/>
<comment type="similarity">
    <text evidence="1">Belongs to the UPF0065 (bug) family.</text>
</comment>
<dbReference type="Proteomes" id="UP000234328">
    <property type="component" value="Unassembled WGS sequence"/>
</dbReference>
<dbReference type="PANTHER" id="PTHR42928">
    <property type="entry name" value="TRICARBOXYLATE-BINDING PROTEIN"/>
    <property type="match status" value="1"/>
</dbReference>
<dbReference type="InterPro" id="IPR042100">
    <property type="entry name" value="Bug_dom1"/>
</dbReference>
<dbReference type="PANTHER" id="PTHR42928:SF5">
    <property type="entry name" value="BLR1237 PROTEIN"/>
    <property type="match status" value="1"/>
</dbReference>
<dbReference type="InterPro" id="IPR005064">
    <property type="entry name" value="BUG"/>
</dbReference>
<reference evidence="3 4" key="1">
    <citation type="submission" date="2017-10" db="EMBL/GenBank/DDBJ databases">
        <title>Two draft genome sequences of Pusillimonas sp. strains isolated from a nitrate- and radionuclide-contaminated groundwater in Russia.</title>
        <authorList>
            <person name="Grouzdev D.S."/>
            <person name="Tourova T.P."/>
            <person name="Goeva M.A."/>
            <person name="Babich T.L."/>
            <person name="Sokolova D.S."/>
            <person name="Abdullin R."/>
            <person name="Poltaraus A.B."/>
            <person name="Toshchakov S.V."/>
            <person name="Nazina T.N."/>
        </authorList>
    </citation>
    <scope>NUCLEOTIDE SEQUENCE [LARGE SCALE GENOMIC DNA]</scope>
    <source>
        <strain evidence="3 4">JR1/69-2-13</strain>
    </source>
</reference>
<keyword evidence="4" id="KW-1185">Reference proteome</keyword>
<dbReference type="CDD" id="cd13578">
    <property type="entry name" value="PBP2_Bug27"/>
    <property type="match status" value="1"/>
</dbReference>
<gene>
    <name evidence="3" type="ORF">CR155_07950</name>
</gene>
<dbReference type="Pfam" id="PF03401">
    <property type="entry name" value="TctC"/>
    <property type="match status" value="1"/>
</dbReference>
<feature type="signal peptide" evidence="2">
    <location>
        <begin position="1"/>
        <end position="26"/>
    </location>
</feature>
<protein>
    <recommendedName>
        <fullName evidence="5">Tripartite tricarboxylate transporter substrate binding protein</fullName>
    </recommendedName>
</protein>
<comment type="caution">
    <text evidence="3">The sequence shown here is derived from an EMBL/GenBank/DDBJ whole genome shotgun (WGS) entry which is preliminary data.</text>
</comment>
<evidence type="ECO:0000313" key="3">
    <source>
        <dbReference type="EMBL" id="PLC54672.1"/>
    </source>
</evidence>
<dbReference type="Gene3D" id="3.40.190.150">
    <property type="entry name" value="Bordetella uptake gene, domain 1"/>
    <property type="match status" value="1"/>
</dbReference>
<dbReference type="Gene3D" id="3.40.190.10">
    <property type="entry name" value="Periplasmic binding protein-like II"/>
    <property type="match status" value="1"/>
</dbReference>
<dbReference type="OrthoDB" id="8678477at2"/>
<dbReference type="SUPFAM" id="SSF53850">
    <property type="entry name" value="Periplasmic binding protein-like II"/>
    <property type="match status" value="1"/>
</dbReference>
<keyword evidence="2" id="KW-0732">Signal</keyword>